<feature type="region of interest" description="Disordered" evidence="1">
    <location>
        <begin position="322"/>
        <end position="345"/>
    </location>
</feature>
<accession>A0AAE0DS54</accession>
<proteinExistence type="predicted"/>
<protein>
    <recommendedName>
        <fullName evidence="2">C2 domain-containing protein</fullName>
    </recommendedName>
</protein>
<dbReference type="InterPro" id="IPR044750">
    <property type="entry name" value="C2_SRC2/BAP"/>
</dbReference>
<sequence length="379" mass="42626">MAMESGSLELKVMFCKDLKAFNFFQKLSVYAQVSIVSDNPEKKLKQNQKQRTPADKEGDGNPEWKHELRFDLKEIQFQDCDHIFIHFELKHEGAMFGDKTIGEVHVPFKDLILEESNGTVRFANYEVSNSEGKSNGVLSFSYKVNGDGTFIGTNSPRIDITGYPVAHHHHHYNDQGSGMQYPPLDVPSSQPEFHYPVVNSTPGVVYPSLELHNTPQVETVSTPQAVQYSSPRWQNPHQESYYPQPDAAYYPPPPPLPPPPPMFSYPPPPTPPPPMAHGAHHHHHHHHHHPSPQLNPWQQHEPQMGFHSYSMPGTWGPAAAPASNMHPYNNGEMSPNGFGAGRDHRSSSWNGRILGSHNQPRGLGCRSFGWVIIKCTIEN</sequence>
<evidence type="ECO:0000259" key="2">
    <source>
        <dbReference type="PROSITE" id="PS50004"/>
    </source>
</evidence>
<dbReference type="CDD" id="cd04051">
    <property type="entry name" value="C2_SRC2_like"/>
    <property type="match status" value="1"/>
</dbReference>
<dbReference type="PANTHER" id="PTHR32246">
    <property type="entry name" value="INGRESSION PROTEIN FIC1"/>
    <property type="match status" value="1"/>
</dbReference>
<dbReference type="Gene3D" id="2.60.40.150">
    <property type="entry name" value="C2 domain"/>
    <property type="match status" value="1"/>
</dbReference>
<gene>
    <name evidence="3" type="ORF">Dsin_031220</name>
</gene>
<feature type="region of interest" description="Disordered" evidence="1">
    <location>
        <begin position="41"/>
        <end position="63"/>
    </location>
</feature>
<organism evidence="3 4">
    <name type="scientific">Dipteronia sinensis</name>
    <dbReference type="NCBI Taxonomy" id="43782"/>
    <lineage>
        <taxon>Eukaryota</taxon>
        <taxon>Viridiplantae</taxon>
        <taxon>Streptophyta</taxon>
        <taxon>Embryophyta</taxon>
        <taxon>Tracheophyta</taxon>
        <taxon>Spermatophyta</taxon>
        <taxon>Magnoliopsida</taxon>
        <taxon>eudicotyledons</taxon>
        <taxon>Gunneridae</taxon>
        <taxon>Pentapetalae</taxon>
        <taxon>rosids</taxon>
        <taxon>malvids</taxon>
        <taxon>Sapindales</taxon>
        <taxon>Sapindaceae</taxon>
        <taxon>Hippocastanoideae</taxon>
        <taxon>Acereae</taxon>
        <taxon>Dipteronia</taxon>
    </lineage>
</organism>
<dbReference type="GO" id="GO:0006952">
    <property type="term" value="P:defense response"/>
    <property type="evidence" value="ECO:0007669"/>
    <property type="project" value="InterPro"/>
</dbReference>
<dbReference type="SMART" id="SM00239">
    <property type="entry name" value="C2"/>
    <property type="match status" value="1"/>
</dbReference>
<feature type="compositionally biased region" description="Pro residues" evidence="1">
    <location>
        <begin position="250"/>
        <end position="275"/>
    </location>
</feature>
<feature type="compositionally biased region" description="Basic residues" evidence="1">
    <location>
        <begin position="278"/>
        <end position="290"/>
    </location>
</feature>
<reference evidence="3" key="1">
    <citation type="journal article" date="2023" name="Plant J.">
        <title>Genome sequences and population genomics provide insights into the demographic history, inbreeding, and mutation load of two 'living fossil' tree species of Dipteronia.</title>
        <authorList>
            <person name="Feng Y."/>
            <person name="Comes H.P."/>
            <person name="Chen J."/>
            <person name="Zhu S."/>
            <person name="Lu R."/>
            <person name="Zhang X."/>
            <person name="Li P."/>
            <person name="Qiu J."/>
            <person name="Olsen K.M."/>
            <person name="Qiu Y."/>
        </authorList>
    </citation>
    <scope>NUCLEOTIDE SEQUENCE</scope>
    <source>
        <strain evidence="3">NBL</strain>
    </source>
</reference>
<dbReference type="SUPFAM" id="SSF49562">
    <property type="entry name" value="C2 domain (Calcium/lipid-binding domain, CaLB)"/>
    <property type="match status" value="1"/>
</dbReference>
<comment type="caution">
    <text evidence="3">The sequence shown here is derived from an EMBL/GenBank/DDBJ whole genome shotgun (WGS) entry which is preliminary data.</text>
</comment>
<dbReference type="Pfam" id="PF00168">
    <property type="entry name" value="C2"/>
    <property type="match status" value="1"/>
</dbReference>
<name>A0AAE0DS54_9ROSI</name>
<dbReference type="Proteomes" id="UP001281410">
    <property type="component" value="Unassembled WGS sequence"/>
</dbReference>
<dbReference type="EMBL" id="JANJYJ010000010">
    <property type="protein sequence ID" value="KAK3183934.1"/>
    <property type="molecule type" value="Genomic_DNA"/>
</dbReference>
<dbReference type="AlphaFoldDB" id="A0AAE0DS54"/>
<feature type="compositionally biased region" description="Polar residues" evidence="1">
    <location>
        <begin position="220"/>
        <end position="238"/>
    </location>
</feature>
<dbReference type="InterPro" id="IPR035892">
    <property type="entry name" value="C2_domain_sf"/>
</dbReference>
<dbReference type="PROSITE" id="PS50004">
    <property type="entry name" value="C2"/>
    <property type="match status" value="1"/>
</dbReference>
<feature type="domain" description="C2" evidence="2">
    <location>
        <begin position="1"/>
        <end position="122"/>
    </location>
</feature>
<dbReference type="PANTHER" id="PTHR32246:SF169">
    <property type="entry name" value="PROTEIN SRC2-LIKE"/>
    <property type="match status" value="1"/>
</dbReference>
<feature type="compositionally biased region" description="Basic and acidic residues" evidence="1">
    <location>
        <begin position="52"/>
        <end position="63"/>
    </location>
</feature>
<feature type="region of interest" description="Disordered" evidence="1">
    <location>
        <begin position="220"/>
        <end position="310"/>
    </location>
</feature>
<evidence type="ECO:0000256" key="1">
    <source>
        <dbReference type="SAM" id="MobiDB-lite"/>
    </source>
</evidence>
<evidence type="ECO:0000313" key="3">
    <source>
        <dbReference type="EMBL" id="KAK3183934.1"/>
    </source>
</evidence>
<evidence type="ECO:0000313" key="4">
    <source>
        <dbReference type="Proteomes" id="UP001281410"/>
    </source>
</evidence>
<dbReference type="InterPro" id="IPR000008">
    <property type="entry name" value="C2_dom"/>
</dbReference>
<keyword evidence="4" id="KW-1185">Reference proteome</keyword>